<organism evidence="1 2">
    <name type="scientific">Rhabditophanes sp. KR3021</name>
    <dbReference type="NCBI Taxonomy" id="114890"/>
    <lineage>
        <taxon>Eukaryota</taxon>
        <taxon>Metazoa</taxon>
        <taxon>Ecdysozoa</taxon>
        <taxon>Nematoda</taxon>
        <taxon>Chromadorea</taxon>
        <taxon>Rhabditida</taxon>
        <taxon>Tylenchina</taxon>
        <taxon>Panagrolaimomorpha</taxon>
        <taxon>Strongyloidoidea</taxon>
        <taxon>Alloionematidae</taxon>
        <taxon>Rhabditophanes</taxon>
    </lineage>
</organism>
<dbReference type="Proteomes" id="UP000095286">
    <property type="component" value="Unplaced"/>
</dbReference>
<dbReference type="WBParaSite" id="RSKR_0000115800.1">
    <property type="protein sequence ID" value="RSKR_0000115800.1"/>
    <property type="gene ID" value="RSKR_0000115800"/>
</dbReference>
<sequence length="194" mass="22420">MAKDLPRYEWYQTDKQVTIAISKADTDIKDVSFKYGRDHNILQIYVGFELIFDGKLSNGIDDRNLTLTCTKRKVEAKCPKVENKQWSALFSDGKKEIAKTIVVTPEKIVQKEKKNWLQIGKEADEEEVKDMEGSEAGLNHFFQKLYGDSNEETKKAMMKSFSESNGTVLSTDWNDVKKKKIECQPPDNMEFKKY</sequence>
<protein>
    <submittedName>
        <fullName evidence="2">SGS domain-containing protein</fullName>
    </submittedName>
</protein>
<reference evidence="2" key="1">
    <citation type="submission" date="2016-11" db="UniProtKB">
        <authorList>
            <consortium name="WormBaseParasite"/>
        </authorList>
    </citation>
    <scope>IDENTIFICATION</scope>
    <source>
        <strain evidence="2">KR3021</strain>
    </source>
</reference>
<evidence type="ECO:0000313" key="1">
    <source>
        <dbReference type="Proteomes" id="UP000095286"/>
    </source>
</evidence>
<evidence type="ECO:0000313" key="2">
    <source>
        <dbReference type="WBParaSite" id="RSKR_0000115800.1"/>
    </source>
</evidence>
<proteinExistence type="predicted"/>
<name>A0AC35TJ51_9BILA</name>
<accession>A0AC35TJ51</accession>